<organism evidence="3">
    <name type="scientific">Perkinsus marinus (strain ATCC 50983 / TXsc)</name>
    <dbReference type="NCBI Taxonomy" id="423536"/>
    <lineage>
        <taxon>Eukaryota</taxon>
        <taxon>Sar</taxon>
        <taxon>Alveolata</taxon>
        <taxon>Perkinsozoa</taxon>
        <taxon>Perkinsea</taxon>
        <taxon>Perkinsida</taxon>
        <taxon>Perkinsidae</taxon>
        <taxon>Perkinsus</taxon>
    </lineage>
</organism>
<keyword evidence="3" id="KW-1185">Reference proteome</keyword>
<dbReference type="GeneID" id="9044245"/>
<dbReference type="GO" id="GO:0016939">
    <property type="term" value="C:kinesin II complex"/>
    <property type="evidence" value="ECO:0007669"/>
    <property type="project" value="TreeGrafter"/>
</dbReference>
<dbReference type="GO" id="GO:0019894">
    <property type="term" value="F:kinesin binding"/>
    <property type="evidence" value="ECO:0007669"/>
    <property type="project" value="InterPro"/>
</dbReference>
<dbReference type="InterPro" id="IPR008658">
    <property type="entry name" value="KAP3"/>
</dbReference>
<dbReference type="InParanoid" id="C5LHH3"/>
<evidence type="ECO:0000313" key="2">
    <source>
        <dbReference type="EMBL" id="EER03823.1"/>
    </source>
</evidence>
<dbReference type="OMA" id="RHVTNVV"/>
<proteinExistence type="predicted"/>
<dbReference type="RefSeq" id="XP_002772007.1">
    <property type="nucleotide sequence ID" value="XM_002771961.1"/>
</dbReference>
<dbReference type="GO" id="GO:0005930">
    <property type="term" value="C:axoneme"/>
    <property type="evidence" value="ECO:0007669"/>
    <property type="project" value="TreeGrafter"/>
</dbReference>
<dbReference type="Gene3D" id="1.25.10.10">
    <property type="entry name" value="Leucine-rich Repeat Variant"/>
    <property type="match status" value="1"/>
</dbReference>
<reference evidence="2 3" key="1">
    <citation type="submission" date="2008-07" db="EMBL/GenBank/DDBJ databases">
        <authorList>
            <person name="El-Sayed N."/>
            <person name="Caler E."/>
            <person name="Inman J."/>
            <person name="Amedeo P."/>
            <person name="Hass B."/>
            <person name="Wortman J."/>
        </authorList>
    </citation>
    <scope>NUCLEOTIDE SEQUENCE [LARGE SCALE GENOMIC DNA]</scope>
    <source>
        <strain evidence="3">ATCC 50983 / TXsc</strain>
    </source>
</reference>
<dbReference type="EMBL" id="GG682041">
    <property type="protein sequence ID" value="EER03823.1"/>
    <property type="molecule type" value="Genomic_DNA"/>
</dbReference>
<dbReference type="GO" id="GO:0035869">
    <property type="term" value="C:ciliary transition zone"/>
    <property type="evidence" value="ECO:0007669"/>
    <property type="project" value="TreeGrafter"/>
</dbReference>
<dbReference type="GO" id="GO:0007018">
    <property type="term" value="P:microtubule-based movement"/>
    <property type="evidence" value="ECO:0007669"/>
    <property type="project" value="TreeGrafter"/>
</dbReference>
<dbReference type="AlphaFoldDB" id="C5LHH3"/>
<dbReference type="OrthoDB" id="10265679at2759"/>
<dbReference type="SMART" id="SM01297">
    <property type="entry name" value="KAP"/>
    <property type="match status" value="1"/>
</dbReference>
<gene>
    <name evidence="2" type="ORF">Pmar_PMAR009351</name>
</gene>
<dbReference type="Proteomes" id="UP000007800">
    <property type="component" value="Unassembled WGS sequence"/>
</dbReference>
<dbReference type="PANTHER" id="PTHR15605:SF2">
    <property type="entry name" value="KINESIN-ASSOCIATED PROTEIN 3"/>
    <property type="match status" value="1"/>
</dbReference>
<evidence type="ECO:0000313" key="3">
    <source>
        <dbReference type="Proteomes" id="UP000007800"/>
    </source>
</evidence>
<sequence>MVNGKLPSLIAGLLDRTWEPLLKVCLVFLKKLSVFREAKDQMVEAGVLYNLSFDPIVRNSLSESGVMMALVGILREQPSCRQLVLRLLYHLSFDDRCKSELCFCEDFIPMLLQLVVQSPEPRVGVDLMAVHRAIKYSDALVLKVMRNASSHGRDLQELFCEVLSNSALSHWTVELVRLARRCSNGKSSGQDRRDGGADVLGLLANFTTSGTGIDWAELCSIDDNGFLLDLLTDQLMPGFTGDDVLLESVMVVGVIASCPDPEVGGRLCDNPLLIRRLIDLLTAKQEDDDIVLQLLWTFSMLLTNSEVSEMVLETEDGQVVHYMLELVHDTNPMIARQASIALGIVAELEMKRMKRTCAEDVRAASSLFGKVRQARFEAHNQRWMAEVDGGEESADSGTDYSGEGISRPLENDNILVVMAVSTGSDERDMYFMRHNLAFADTLNDR</sequence>
<evidence type="ECO:0000256" key="1">
    <source>
        <dbReference type="SAM" id="MobiDB-lite"/>
    </source>
</evidence>
<name>C5LHH3_PERM5</name>
<dbReference type="SUPFAM" id="SSF48371">
    <property type="entry name" value="ARM repeat"/>
    <property type="match status" value="1"/>
</dbReference>
<dbReference type="PANTHER" id="PTHR15605">
    <property type="entry name" value="KINESIN-ASSOCIATED PROTEINS"/>
    <property type="match status" value="1"/>
</dbReference>
<dbReference type="InterPro" id="IPR016024">
    <property type="entry name" value="ARM-type_fold"/>
</dbReference>
<dbReference type="InterPro" id="IPR011989">
    <property type="entry name" value="ARM-like"/>
</dbReference>
<protein>
    <submittedName>
        <fullName evidence="2">Kinesin-associated protein, putative</fullName>
    </submittedName>
</protein>
<dbReference type="Pfam" id="PF05804">
    <property type="entry name" value="KAP"/>
    <property type="match status" value="1"/>
</dbReference>
<dbReference type="GO" id="GO:0044782">
    <property type="term" value="P:cilium organization"/>
    <property type="evidence" value="ECO:0007669"/>
    <property type="project" value="TreeGrafter"/>
</dbReference>
<accession>C5LHH3</accession>
<feature type="region of interest" description="Disordered" evidence="1">
    <location>
        <begin position="386"/>
        <end position="405"/>
    </location>
</feature>